<evidence type="ECO:0000259" key="5">
    <source>
        <dbReference type="PROSITE" id="PS51891"/>
    </source>
</evidence>
<evidence type="ECO:0000256" key="1">
    <source>
        <dbReference type="ARBA" id="ARBA00005495"/>
    </source>
</evidence>
<evidence type="ECO:0000313" key="7">
    <source>
        <dbReference type="Proteomes" id="UP000800097"/>
    </source>
</evidence>
<dbReference type="InterPro" id="IPR011057">
    <property type="entry name" value="Mss4-like_sf"/>
</dbReference>
<dbReference type="PANTHER" id="PTHR33337:SF30">
    <property type="entry name" value="DUF636 DOMAIN PROTEIN (AFU_ORTHOLOGUE AFUA_1G03180)"/>
    <property type="match status" value="1"/>
</dbReference>
<evidence type="ECO:0000256" key="3">
    <source>
        <dbReference type="ARBA" id="ARBA00022833"/>
    </source>
</evidence>
<sequence length="145" mass="16178">MTRHTGHCTCGRTEWIATLDPDQESHILCHCGTCKSLSGGTCTLNQIVPRENVQVTKGEESLGCYTYTGNSGKPVHCYYCPNCTAHIYHHQTVLGDDKIVLRTGLLDDGLERFEPKAEVWGKARLPWEKEVAETYEMLPQGAPIE</sequence>
<keyword evidence="3" id="KW-0862">Zinc</keyword>
<dbReference type="GO" id="GO:0016846">
    <property type="term" value="F:carbon-sulfur lyase activity"/>
    <property type="evidence" value="ECO:0007669"/>
    <property type="project" value="InterPro"/>
</dbReference>
<gene>
    <name evidence="6" type="ORF">EI97DRAFT_189951</name>
</gene>
<feature type="domain" description="CENP-V/GFA" evidence="5">
    <location>
        <begin position="4"/>
        <end position="128"/>
    </location>
</feature>
<keyword evidence="7" id="KW-1185">Reference proteome</keyword>
<comment type="similarity">
    <text evidence="1">Belongs to the Gfa family.</text>
</comment>
<evidence type="ECO:0000313" key="6">
    <source>
        <dbReference type="EMBL" id="KAF2273105.1"/>
    </source>
</evidence>
<dbReference type="OrthoDB" id="1601230at2759"/>
<dbReference type="Pfam" id="PF04828">
    <property type="entry name" value="GFA"/>
    <property type="match status" value="1"/>
</dbReference>
<name>A0A6A6J9U1_WESOR</name>
<dbReference type="Gene3D" id="3.90.1590.10">
    <property type="entry name" value="glutathione-dependent formaldehyde- activating enzyme (gfa)"/>
    <property type="match status" value="1"/>
</dbReference>
<protein>
    <recommendedName>
        <fullName evidence="5">CENP-V/GFA domain-containing protein</fullName>
    </recommendedName>
</protein>
<dbReference type="PANTHER" id="PTHR33337">
    <property type="entry name" value="GFA DOMAIN-CONTAINING PROTEIN"/>
    <property type="match status" value="1"/>
</dbReference>
<dbReference type="Proteomes" id="UP000800097">
    <property type="component" value="Unassembled WGS sequence"/>
</dbReference>
<keyword evidence="4" id="KW-0456">Lyase</keyword>
<dbReference type="GO" id="GO:0046872">
    <property type="term" value="F:metal ion binding"/>
    <property type="evidence" value="ECO:0007669"/>
    <property type="project" value="UniProtKB-KW"/>
</dbReference>
<dbReference type="RefSeq" id="XP_033650644.1">
    <property type="nucleotide sequence ID" value="XM_033793584.1"/>
</dbReference>
<reference evidence="6" key="1">
    <citation type="journal article" date="2020" name="Stud. Mycol.">
        <title>101 Dothideomycetes genomes: a test case for predicting lifestyles and emergence of pathogens.</title>
        <authorList>
            <person name="Haridas S."/>
            <person name="Albert R."/>
            <person name="Binder M."/>
            <person name="Bloem J."/>
            <person name="Labutti K."/>
            <person name="Salamov A."/>
            <person name="Andreopoulos B."/>
            <person name="Baker S."/>
            <person name="Barry K."/>
            <person name="Bills G."/>
            <person name="Bluhm B."/>
            <person name="Cannon C."/>
            <person name="Castanera R."/>
            <person name="Culley D."/>
            <person name="Daum C."/>
            <person name="Ezra D."/>
            <person name="Gonzalez J."/>
            <person name="Henrissat B."/>
            <person name="Kuo A."/>
            <person name="Liang C."/>
            <person name="Lipzen A."/>
            <person name="Lutzoni F."/>
            <person name="Magnuson J."/>
            <person name="Mondo S."/>
            <person name="Nolan M."/>
            <person name="Ohm R."/>
            <person name="Pangilinan J."/>
            <person name="Park H.-J."/>
            <person name="Ramirez L."/>
            <person name="Alfaro M."/>
            <person name="Sun H."/>
            <person name="Tritt A."/>
            <person name="Yoshinaga Y."/>
            <person name="Zwiers L.-H."/>
            <person name="Turgeon B."/>
            <person name="Goodwin S."/>
            <person name="Spatafora J."/>
            <person name="Crous P."/>
            <person name="Grigoriev I."/>
        </authorList>
    </citation>
    <scope>NUCLEOTIDE SEQUENCE</scope>
    <source>
        <strain evidence="6">CBS 379.55</strain>
    </source>
</reference>
<dbReference type="EMBL" id="ML986513">
    <property type="protein sequence ID" value="KAF2273105.1"/>
    <property type="molecule type" value="Genomic_DNA"/>
</dbReference>
<keyword evidence="2" id="KW-0479">Metal-binding</keyword>
<organism evidence="6 7">
    <name type="scientific">Westerdykella ornata</name>
    <dbReference type="NCBI Taxonomy" id="318751"/>
    <lineage>
        <taxon>Eukaryota</taxon>
        <taxon>Fungi</taxon>
        <taxon>Dikarya</taxon>
        <taxon>Ascomycota</taxon>
        <taxon>Pezizomycotina</taxon>
        <taxon>Dothideomycetes</taxon>
        <taxon>Pleosporomycetidae</taxon>
        <taxon>Pleosporales</taxon>
        <taxon>Sporormiaceae</taxon>
        <taxon>Westerdykella</taxon>
    </lineage>
</organism>
<dbReference type="PROSITE" id="PS51891">
    <property type="entry name" value="CENP_V_GFA"/>
    <property type="match status" value="1"/>
</dbReference>
<dbReference type="SUPFAM" id="SSF51316">
    <property type="entry name" value="Mss4-like"/>
    <property type="match status" value="1"/>
</dbReference>
<proteinExistence type="inferred from homology"/>
<dbReference type="InterPro" id="IPR006913">
    <property type="entry name" value="CENP-V/GFA"/>
</dbReference>
<accession>A0A6A6J9U1</accession>
<dbReference type="AlphaFoldDB" id="A0A6A6J9U1"/>
<evidence type="ECO:0000256" key="4">
    <source>
        <dbReference type="ARBA" id="ARBA00023239"/>
    </source>
</evidence>
<dbReference type="GeneID" id="54546759"/>
<evidence type="ECO:0000256" key="2">
    <source>
        <dbReference type="ARBA" id="ARBA00022723"/>
    </source>
</evidence>